<dbReference type="Pfam" id="PF05257">
    <property type="entry name" value="CHAP"/>
    <property type="match status" value="1"/>
</dbReference>
<dbReference type="InterPro" id="IPR038765">
    <property type="entry name" value="Papain-like_cys_pep_sf"/>
</dbReference>
<dbReference type="InterPro" id="IPR007921">
    <property type="entry name" value="CHAP_dom"/>
</dbReference>
<dbReference type="PROSITE" id="PS50911">
    <property type="entry name" value="CHAP"/>
    <property type="match status" value="1"/>
</dbReference>
<dbReference type="SUPFAM" id="SSF54001">
    <property type="entry name" value="Cysteine proteinases"/>
    <property type="match status" value="1"/>
</dbReference>
<feature type="domain" description="Peptidase C51" evidence="1">
    <location>
        <begin position="59"/>
        <end position="186"/>
    </location>
</feature>
<evidence type="ECO:0000313" key="3">
    <source>
        <dbReference type="Proteomes" id="UP001596072"/>
    </source>
</evidence>
<evidence type="ECO:0000259" key="1">
    <source>
        <dbReference type="PROSITE" id="PS50911"/>
    </source>
</evidence>
<dbReference type="Proteomes" id="UP001596072">
    <property type="component" value="Unassembled WGS sequence"/>
</dbReference>
<sequence>MVFVMRCRGIAMRWGSSLVTSALLATLLVLSGPSAPVELPVVPSAGTTYLCSGYSGCRSAGYSDAGYGAVNHRMYWRMYSGHNCTNYVAYRMIRAGMSTARPWSGGGNASEWGKYMSRITDQTPNVGAVAWWGRYSNGSGSAGHVAYVEKVVSASEIIISEDSWGGTFHWRRIHKSSGRWPTGFIHFADKILKPTAPPTISGTPMVGTRLTGTAGSWSVRPLGFAYQWYANGVAIPRATSSAYVPTPAELGKRISFRVVAKRAGYTDGTQLTGQLAPVAKGTFDLTSPPVVTGTPYVDEVLTATAGTWAPAAPTAPRWRWYADGVLLRDHYGPKRVLTPELVGKTIKVIGVARSEGYTTAWAPRVVVGEVLMGNIEVSAPFAVTGRPRLGHLLTATPGTYTPTDATVTYQWMRDGVPIAGASQPTYRLTAADVGSRVTTQVNLTRKNYAPWTDAPSATARVTSPGIVRLATDGRRGRAVVRVRVTAPGIAPVLGKVYIRVGRWTDTVRLVDGRARVVVPQNRGERKVVARFLGSTVVPSARRAIGTVTVR</sequence>
<protein>
    <submittedName>
        <fullName evidence="2">CHAP domain-containing protein</fullName>
    </submittedName>
</protein>
<name>A0ABW0ZA76_9ACTN</name>
<keyword evidence="3" id="KW-1185">Reference proteome</keyword>
<proteinExistence type="predicted"/>
<dbReference type="RefSeq" id="WP_168798211.1">
    <property type="nucleotide sequence ID" value="NZ_JBHSNS010000001.1"/>
</dbReference>
<reference evidence="3" key="1">
    <citation type="journal article" date="2019" name="Int. J. Syst. Evol. Microbiol.">
        <title>The Global Catalogue of Microorganisms (GCM) 10K type strain sequencing project: providing services to taxonomists for standard genome sequencing and annotation.</title>
        <authorList>
            <consortium name="The Broad Institute Genomics Platform"/>
            <consortium name="The Broad Institute Genome Sequencing Center for Infectious Disease"/>
            <person name="Wu L."/>
            <person name="Ma J."/>
        </authorList>
    </citation>
    <scope>NUCLEOTIDE SEQUENCE [LARGE SCALE GENOMIC DNA]</scope>
    <source>
        <strain evidence="3">YIM 94188</strain>
    </source>
</reference>
<evidence type="ECO:0000313" key="2">
    <source>
        <dbReference type="EMBL" id="MFC5727895.1"/>
    </source>
</evidence>
<organism evidence="2 3">
    <name type="scientific">Nocardioides vastitatis</name>
    <dbReference type="NCBI Taxonomy" id="2568655"/>
    <lineage>
        <taxon>Bacteria</taxon>
        <taxon>Bacillati</taxon>
        <taxon>Actinomycetota</taxon>
        <taxon>Actinomycetes</taxon>
        <taxon>Propionibacteriales</taxon>
        <taxon>Nocardioidaceae</taxon>
        <taxon>Nocardioides</taxon>
    </lineage>
</organism>
<dbReference type="Gene3D" id="2.60.40.2700">
    <property type="match status" value="3"/>
</dbReference>
<gene>
    <name evidence="2" type="ORF">ACFPQB_03135</name>
</gene>
<accession>A0ABW0ZA76</accession>
<dbReference type="EMBL" id="JBHSNS010000001">
    <property type="protein sequence ID" value="MFC5727895.1"/>
    <property type="molecule type" value="Genomic_DNA"/>
</dbReference>
<comment type="caution">
    <text evidence="2">The sequence shown here is derived from an EMBL/GenBank/DDBJ whole genome shotgun (WGS) entry which is preliminary data.</text>
</comment>
<dbReference type="Gene3D" id="3.90.1720.10">
    <property type="entry name" value="endopeptidase domain like (from Nostoc punctiforme)"/>
    <property type="match status" value="1"/>
</dbReference>